<keyword evidence="2" id="KW-0719">Serine esterase</keyword>
<dbReference type="PANTHER" id="PTHR33938:SF15">
    <property type="entry name" value="FERULOYL ESTERASE B-RELATED"/>
    <property type="match status" value="1"/>
</dbReference>
<evidence type="ECO:0000256" key="6">
    <source>
        <dbReference type="ARBA" id="ARBA00022837"/>
    </source>
</evidence>
<dbReference type="EMBL" id="JAUQOM010000004">
    <property type="protein sequence ID" value="MDO7835624.1"/>
    <property type="molecule type" value="Genomic_DNA"/>
</dbReference>
<evidence type="ECO:0000313" key="10">
    <source>
        <dbReference type="Proteomes" id="UP001176471"/>
    </source>
</evidence>
<keyword evidence="7" id="KW-1015">Disulfide bond</keyword>
<dbReference type="Proteomes" id="UP001176471">
    <property type="component" value="Unassembled WGS sequence"/>
</dbReference>
<evidence type="ECO:0000256" key="2">
    <source>
        <dbReference type="ARBA" id="ARBA00022487"/>
    </source>
</evidence>
<reference evidence="9" key="1">
    <citation type="submission" date="2023-07" db="EMBL/GenBank/DDBJ databases">
        <title>Bacterial whole genome sequence for Sphingobium sp. HBC34.</title>
        <authorList>
            <person name="Le V."/>
            <person name="Ko S.-R."/>
            <person name="Ahn C.-Y."/>
            <person name="Oh H.-M."/>
        </authorList>
    </citation>
    <scope>NUCLEOTIDE SEQUENCE</scope>
    <source>
        <strain evidence="9">HBC34</strain>
    </source>
</reference>
<evidence type="ECO:0000313" key="9">
    <source>
        <dbReference type="EMBL" id="MDO7835624.1"/>
    </source>
</evidence>
<accession>A0ABT8ZM60</accession>
<protein>
    <submittedName>
        <fullName evidence="9">Tannase/feruloyl esterase family alpha/beta hydrolase</fullName>
    </submittedName>
</protein>
<sequence>MTRHWFTASALAPVIAASVPAFAATPAPPVAADDGRCAAFATIMRGHWPDASTRVTSADFVPQGPASRPDPRGFQYDAITPLRAHCAMRAVMAERKGVDGQRYAITFHLRLPLDWNGRFLFQGGGGTNGDVGNALGATAGAGLFTPALAQGYAVVSQDSGHDNAVNSDPAKGGAVAFGFDPEARRNYAYASLGAVTAAAKAAITRFYGHAPRYSYFAGCSKGGQEGLALAHRYPDAFDGIVAAAPGMSLPRAGLAQTWDAQIFGRLIHPDASGARPFARLSSLYTTAELGLIRRAVLKACDGRDGLVDGLVMRIGQCTHAAVLPVLRALTCKGDRNGQCLSRAQIDALAQSLSGPRTRDGSPLYASFPWDGGIGAPGWAVWKLGLAKEGVPALNILIGGAALPTIFQTPPTVASTDPQHLLQWQMAYDFDADAAAIYRTVAPFTESGWTMLSARSPDIDAFRAAGGKLIVPHGAADPVFSLNDTLQWYREMDARYHGAAADSARVFPVPGMNHCEGGPATDRHDAFAALVAWVEQGRAPDRLHGVASAASPWPGRTRPICKYPQYARYKGRGDIEKEESFQCAG</sequence>
<keyword evidence="3" id="KW-0479">Metal-binding</keyword>
<evidence type="ECO:0000256" key="8">
    <source>
        <dbReference type="SAM" id="SignalP"/>
    </source>
</evidence>
<organism evidence="9 10">
    <name type="scientific">Sphingobium cyanobacteriorum</name>
    <dbReference type="NCBI Taxonomy" id="3063954"/>
    <lineage>
        <taxon>Bacteria</taxon>
        <taxon>Pseudomonadati</taxon>
        <taxon>Pseudomonadota</taxon>
        <taxon>Alphaproteobacteria</taxon>
        <taxon>Sphingomonadales</taxon>
        <taxon>Sphingomonadaceae</taxon>
        <taxon>Sphingobium</taxon>
    </lineage>
</organism>
<evidence type="ECO:0000256" key="5">
    <source>
        <dbReference type="ARBA" id="ARBA00022801"/>
    </source>
</evidence>
<dbReference type="SUPFAM" id="SSF53474">
    <property type="entry name" value="alpha/beta-Hydrolases"/>
    <property type="match status" value="1"/>
</dbReference>
<keyword evidence="5 9" id="KW-0378">Hydrolase</keyword>
<gene>
    <name evidence="9" type="ORF">Q4610_11270</name>
</gene>
<comment type="similarity">
    <text evidence="1">Belongs to the tannase family.</text>
</comment>
<evidence type="ECO:0000256" key="3">
    <source>
        <dbReference type="ARBA" id="ARBA00022723"/>
    </source>
</evidence>
<keyword evidence="6" id="KW-0106">Calcium</keyword>
<proteinExistence type="inferred from homology"/>
<evidence type="ECO:0000256" key="7">
    <source>
        <dbReference type="ARBA" id="ARBA00023157"/>
    </source>
</evidence>
<evidence type="ECO:0000256" key="1">
    <source>
        <dbReference type="ARBA" id="ARBA00006249"/>
    </source>
</evidence>
<dbReference type="InterPro" id="IPR011118">
    <property type="entry name" value="Tannase/feruloyl_esterase"/>
</dbReference>
<evidence type="ECO:0000256" key="4">
    <source>
        <dbReference type="ARBA" id="ARBA00022729"/>
    </source>
</evidence>
<keyword evidence="10" id="KW-1185">Reference proteome</keyword>
<dbReference type="RefSeq" id="WP_304536046.1">
    <property type="nucleotide sequence ID" value="NZ_JAUQOM010000004.1"/>
</dbReference>
<keyword evidence="4 8" id="KW-0732">Signal</keyword>
<dbReference type="GO" id="GO:0016787">
    <property type="term" value="F:hydrolase activity"/>
    <property type="evidence" value="ECO:0007669"/>
    <property type="project" value="UniProtKB-KW"/>
</dbReference>
<dbReference type="Gene3D" id="3.40.50.1820">
    <property type="entry name" value="alpha/beta hydrolase"/>
    <property type="match status" value="1"/>
</dbReference>
<dbReference type="PANTHER" id="PTHR33938">
    <property type="entry name" value="FERULOYL ESTERASE B-RELATED"/>
    <property type="match status" value="1"/>
</dbReference>
<comment type="caution">
    <text evidence="9">The sequence shown here is derived from an EMBL/GenBank/DDBJ whole genome shotgun (WGS) entry which is preliminary data.</text>
</comment>
<name>A0ABT8ZM60_9SPHN</name>
<dbReference type="Pfam" id="PF07519">
    <property type="entry name" value="Tannase"/>
    <property type="match status" value="1"/>
</dbReference>
<feature type="signal peptide" evidence="8">
    <location>
        <begin position="1"/>
        <end position="23"/>
    </location>
</feature>
<dbReference type="InterPro" id="IPR029058">
    <property type="entry name" value="AB_hydrolase_fold"/>
</dbReference>
<feature type="chain" id="PRO_5046391377" evidence="8">
    <location>
        <begin position="24"/>
        <end position="584"/>
    </location>
</feature>